<sequence>MSTDAAETTNAAAEPPAPGGASETPPPPSVTTESASPAHTTQTDETGAGMTETERTEEPRDPQVDQLRALFPQVEIEILEAVLAASGGSLDEATEQLLVMNDPEYKPDPVELSQLEADEEYARQLAREDEIAQMQQRANAPRRSSSMPASQQQPPQPLAYQPYVPRSRRTAQPASPNPSMSSWQPPAEQSRQQQQQPVQERDELAELGEQFSKFAEQGKKTFGSFLTKVKEQVAKVDEAIVRSASPPQRDQPPPPPPPKLDSSAPSSSSPRDLLRTTTNASTSSTASSSVVPELLPRPSSSTSNRSVSPSLGASTSKDGVARPSSANLSTATPADDKPKDLPKKDFTSKIPGLLPRQSFSLLDSSSSPKSPSHEATSPSAGGAGAGVVRSPLSAPNHALGDDSDDELEYQRNPFDED</sequence>
<protein>
    <submittedName>
        <fullName evidence="3">RHTO0S07e07558g1_1</fullName>
    </submittedName>
</protein>
<dbReference type="SMART" id="SM00546">
    <property type="entry name" value="CUE"/>
    <property type="match status" value="1"/>
</dbReference>
<reference evidence="3" key="1">
    <citation type="journal article" date="2014" name="Genome Announc.">
        <title>Draft genome sequence of Rhodosporidium toruloides CECT1137, an oleaginous yeast of biotechnological interest.</title>
        <authorList>
            <person name="Morin N."/>
            <person name="Calcas X."/>
            <person name="Devillers H."/>
            <person name="Durrens P."/>
            <person name="Sherman D.J."/>
            <person name="Nicaud J.-M."/>
            <person name="Neuveglise C."/>
        </authorList>
    </citation>
    <scope>NUCLEOTIDE SEQUENCE</scope>
    <source>
        <strain evidence="3">CECT1137</strain>
    </source>
</reference>
<dbReference type="InterPro" id="IPR009060">
    <property type="entry name" value="UBA-like_sf"/>
</dbReference>
<dbReference type="GO" id="GO:0006511">
    <property type="term" value="P:ubiquitin-dependent protein catabolic process"/>
    <property type="evidence" value="ECO:0007669"/>
    <property type="project" value="TreeGrafter"/>
</dbReference>
<organism evidence="3">
    <name type="scientific">Rhodotorula toruloides</name>
    <name type="common">Yeast</name>
    <name type="synonym">Rhodosporidium toruloides</name>
    <dbReference type="NCBI Taxonomy" id="5286"/>
    <lineage>
        <taxon>Eukaryota</taxon>
        <taxon>Fungi</taxon>
        <taxon>Dikarya</taxon>
        <taxon>Basidiomycota</taxon>
        <taxon>Pucciniomycotina</taxon>
        <taxon>Microbotryomycetes</taxon>
        <taxon>Sporidiobolales</taxon>
        <taxon>Sporidiobolaceae</taxon>
        <taxon>Rhodotorula</taxon>
    </lineage>
</organism>
<feature type="compositionally biased region" description="Basic and acidic residues" evidence="1">
    <location>
        <begin position="334"/>
        <end position="347"/>
    </location>
</feature>
<feature type="compositionally biased region" description="Low complexity" evidence="1">
    <location>
        <begin position="358"/>
        <end position="370"/>
    </location>
</feature>
<dbReference type="AlphaFoldDB" id="A0A061B0R4"/>
<feature type="region of interest" description="Disordered" evidence="1">
    <location>
        <begin position="238"/>
        <end position="417"/>
    </location>
</feature>
<dbReference type="GO" id="GO:0043130">
    <property type="term" value="F:ubiquitin binding"/>
    <property type="evidence" value="ECO:0007669"/>
    <property type="project" value="InterPro"/>
</dbReference>
<dbReference type="GO" id="GO:0031624">
    <property type="term" value="F:ubiquitin conjugating enzyme binding"/>
    <property type="evidence" value="ECO:0007669"/>
    <property type="project" value="TreeGrafter"/>
</dbReference>
<dbReference type="PROSITE" id="PS51140">
    <property type="entry name" value="CUE"/>
    <property type="match status" value="1"/>
</dbReference>
<dbReference type="PANTHER" id="PTHR16461:SF5">
    <property type="entry name" value="TOLL-INTERACTING PROTEIN"/>
    <property type="match status" value="1"/>
</dbReference>
<dbReference type="Gene3D" id="1.10.8.10">
    <property type="entry name" value="DNA helicase RuvA subunit, C-terminal domain"/>
    <property type="match status" value="1"/>
</dbReference>
<evidence type="ECO:0000313" key="3">
    <source>
        <dbReference type="EMBL" id="CDR43060.1"/>
    </source>
</evidence>
<dbReference type="CDD" id="cd14279">
    <property type="entry name" value="CUE"/>
    <property type="match status" value="1"/>
</dbReference>
<feature type="domain" description="CUE" evidence="2">
    <location>
        <begin position="59"/>
        <end position="102"/>
    </location>
</feature>
<feature type="compositionally biased region" description="Low complexity" evidence="1">
    <location>
        <begin position="260"/>
        <end position="311"/>
    </location>
</feature>
<feature type="region of interest" description="Disordered" evidence="1">
    <location>
        <begin position="1"/>
        <end position="68"/>
    </location>
</feature>
<dbReference type="GO" id="GO:0005737">
    <property type="term" value="C:cytoplasm"/>
    <property type="evidence" value="ECO:0007669"/>
    <property type="project" value="TreeGrafter"/>
</dbReference>
<feature type="compositionally biased region" description="Polar residues" evidence="1">
    <location>
        <begin position="170"/>
        <end position="183"/>
    </location>
</feature>
<dbReference type="PANTHER" id="PTHR16461">
    <property type="entry name" value="TOLL-INTERACTING PROTEIN"/>
    <property type="match status" value="1"/>
</dbReference>
<proteinExistence type="predicted"/>
<feature type="compositionally biased region" description="Basic and acidic residues" evidence="1">
    <location>
        <begin position="120"/>
        <end position="130"/>
    </location>
</feature>
<accession>A0A061B0R4</accession>
<feature type="compositionally biased region" description="Low complexity" evidence="1">
    <location>
        <begin position="137"/>
        <end position="162"/>
    </location>
</feature>
<feature type="compositionally biased region" description="Low complexity" evidence="1">
    <location>
        <begin position="184"/>
        <end position="198"/>
    </location>
</feature>
<evidence type="ECO:0000259" key="2">
    <source>
        <dbReference type="PROSITE" id="PS51140"/>
    </source>
</evidence>
<dbReference type="OrthoDB" id="9942608at2759"/>
<dbReference type="Pfam" id="PF02845">
    <property type="entry name" value="CUE"/>
    <property type="match status" value="1"/>
</dbReference>
<feature type="compositionally biased region" description="Basic and acidic residues" evidence="1">
    <location>
        <begin position="52"/>
        <end position="63"/>
    </location>
</feature>
<feature type="region of interest" description="Disordered" evidence="1">
    <location>
        <begin position="100"/>
        <end position="212"/>
    </location>
</feature>
<dbReference type="InterPro" id="IPR003892">
    <property type="entry name" value="CUE"/>
</dbReference>
<dbReference type="EMBL" id="LK052942">
    <property type="protein sequence ID" value="CDR43060.1"/>
    <property type="molecule type" value="Genomic_DNA"/>
</dbReference>
<dbReference type="SUPFAM" id="SSF46934">
    <property type="entry name" value="UBA-like"/>
    <property type="match status" value="1"/>
</dbReference>
<evidence type="ECO:0000256" key="1">
    <source>
        <dbReference type="SAM" id="MobiDB-lite"/>
    </source>
</evidence>
<feature type="compositionally biased region" description="Low complexity" evidence="1">
    <location>
        <begin position="1"/>
        <end position="23"/>
    </location>
</feature>
<name>A0A061B0R4_RHOTO</name>
<gene>
    <name evidence="3" type="ORF">RHTO0S_07e07558g</name>
</gene>
<feature type="compositionally biased region" description="Pro residues" evidence="1">
    <location>
        <begin position="249"/>
        <end position="259"/>
    </location>
</feature>